<evidence type="ECO:0000256" key="1">
    <source>
        <dbReference type="ARBA" id="ARBA00022857"/>
    </source>
</evidence>
<dbReference type="EMBL" id="JBDXSU010000034">
    <property type="protein sequence ID" value="MFB5193001.1"/>
    <property type="molecule type" value="Genomic_DNA"/>
</dbReference>
<dbReference type="InterPro" id="IPR020843">
    <property type="entry name" value="ER"/>
</dbReference>
<keyword evidence="2" id="KW-0560">Oxidoreductase</keyword>
<dbReference type="Gene3D" id="3.40.50.720">
    <property type="entry name" value="NAD(P)-binding Rossmann-like Domain"/>
    <property type="match status" value="1"/>
</dbReference>
<dbReference type="InterPro" id="IPR036291">
    <property type="entry name" value="NAD(P)-bd_dom_sf"/>
</dbReference>
<reference evidence="4 5" key="1">
    <citation type="journal article" date="2024" name="Int. J. Mol. Sci.">
        <title>Exploration of Alicyclobacillus spp. Genome in Search of Antibiotic Resistance.</title>
        <authorList>
            <person name="Bucka-Kolendo J."/>
            <person name="Kiousi D.E."/>
            <person name="Dekowska A."/>
            <person name="Mikolajczuk-Szczyrba A."/>
            <person name="Karadedos D.M."/>
            <person name="Michael P."/>
            <person name="Galanis A."/>
            <person name="Sokolowska B."/>
        </authorList>
    </citation>
    <scope>NUCLEOTIDE SEQUENCE [LARGE SCALE GENOMIC DNA]</scope>
    <source>
        <strain evidence="4 5">KKP 3000</strain>
    </source>
</reference>
<organism evidence="4 5">
    <name type="scientific">Alicyclobacillus fastidiosus</name>
    <dbReference type="NCBI Taxonomy" id="392011"/>
    <lineage>
        <taxon>Bacteria</taxon>
        <taxon>Bacillati</taxon>
        <taxon>Bacillota</taxon>
        <taxon>Bacilli</taxon>
        <taxon>Bacillales</taxon>
        <taxon>Alicyclobacillaceae</taxon>
        <taxon>Alicyclobacillus</taxon>
    </lineage>
</organism>
<comment type="caution">
    <text evidence="4">The sequence shown here is derived from an EMBL/GenBank/DDBJ whole genome shotgun (WGS) entry which is preliminary data.</text>
</comment>
<feature type="domain" description="Enoyl reductase (ER)" evidence="3">
    <location>
        <begin position="10"/>
        <end position="324"/>
    </location>
</feature>
<dbReference type="NCBIfam" id="TIGR02824">
    <property type="entry name" value="quinone_pig3"/>
    <property type="match status" value="1"/>
</dbReference>
<dbReference type="Pfam" id="PF08240">
    <property type="entry name" value="ADH_N"/>
    <property type="match status" value="1"/>
</dbReference>
<evidence type="ECO:0000259" key="3">
    <source>
        <dbReference type="SMART" id="SM00829"/>
    </source>
</evidence>
<dbReference type="SUPFAM" id="SSF50129">
    <property type="entry name" value="GroES-like"/>
    <property type="match status" value="1"/>
</dbReference>
<dbReference type="PANTHER" id="PTHR48106:SF18">
    <property type="entry name" value="QUINONE OXIDOREDUCTASE PIG3"/>
    <property type="match status" value="1"/>
</dbReference>
<evidence type="ECO:0000256" key="2">
    <source>
        <dbReference type="ARBA" id="ARBA00023002"/>
    </source>
</evidence>
<keyword evidence="1" id="KW-0521">NADP</keyword>
<gene>
    <name evidence="4" type="ORF">KKP3000_002596</name>
</gene>
<keyword evidence="5" id="KW-1185">Reference proteome</keyword>
<dbReference type="CDD" id="cd05276">
    <property type="entry name" value="p53_inducible_oxidoreductase"/>
    <property type="match status" value="1"/>
</dbReference>
<dbReference type="Proteomes" id="UP001579974">
    <property type="component" value="Unassembled WGS sequence"/>
</dbReference>
<dbReference type="Gene3D" id="3.90.180.10">
    <property type="entry name" value="Medium-chain alcohol dehydrogenases, catalytic domain"/>
    <property type="match status" value="1"/>
</dbReference>
<sequence>MKAVLLSDFGGPEVLHIGEVDVPSPGPGEVLVRVRATALNRADLLQRRGLYPAPQGASDILGLEMAGEVEQVGDGVSSVAVGDRVCALLPGGGYAQYVCVPAGMLMKLPSRLTFAQGAAIPEAFLTAYLNVFSLGNLAPGETVLVHAGASGVGTSAIQLIRLAGARSIVTAGSSVKLERCMSLGAEAGWNYHEGSFVPFVEEQTGGDGVNMILDFVGAPYFEANISSLAVDGRLIIIGTMGGAEVQGVNLGTLLARRLQVIGTALRSRSVATKIELTQAFQTFAGNALANGEIAPVIDSVFDWKDVQDAHRYMESNKNIGKIVLNIGE</sequence>
<dbReference type="InterPro" id="IPR014189">
    <property type="entry name" value="Quinone_OxRdtase_PIG3"/>
</dbReference>
<evidence type="ECO:0000313" key="5">
    <source>
        <dbReference type="Proteomes" id="UP001579974"/>
    </source>
</evidence>
<dbReference type="SUPFAM" id="SSF51735">
    <property type="entry name" value="NAD(P)-binding Rossmann-fold domains"/>
    <property type="match status" value="1"/>
</dbReference>
<dbReference type="PANTHER" id="PTHR48106">
    <property type="entry name" value="QUINONE OXIDOREDUCTASE PIG3-RELATED"/>
    <property type="match status" value="1"/>
</dbReference>
<dbReference type="InterPro" id="IPR011032">
    <property type="entry name" value="GroES-like_sf"/>
</dbReference>
<accession>A0ABV5AL41</accession>
<name>A0ABV5AL41_9BACL</name>
<proteinExistence type="predicted"/>
<dbReference type="SMART" id="SM00829">
    <property type="entry name" value="PKS_ER"/>
    <property type="match status" value="1"/>
</dbReference>
<evidence type="ECO:0000313" key="4">
    <source>
        <dbReference type="EMBL" id="MFB5193001.1"/>
    </source>
</evidence>
<dbReference type="RefSeq" id="WP_275474349.1">
    <property type="nucleotide sequence ID" value="NZ_CP162940.1"/>
</dbReference>
<dbReference type="InterPro" id="IPR013149">
    <property type="entry name" value="ADH-like_C"/>
</dbReference>
<dbReference type="InterPro" id="IPR013154">
    <property type="entry name" value="ADH-like_N"/>
</dbReference>
<dbReference type="Pfam" id="PF00107">
    <property type="entry name" value="ADH_zinc_N"/>
    <property type="match status" value="1"/>
</dbReference>
<protein>
    <submittedName>
        <fullName evidence="4">NAD(P)H-quinone oxidoreductase</fullName>
    </submittedName>
</protein>